<dbReference type="STRING" id="85558.T45_08562"/>
<proteinExistence type="predicted"/>
<dbReference type="EMBL" id="AEJB01000300">
    <property type="protein sequence ID" value="ELP67203.1"/>
    <property type="molecule type" value="Genomic_DNA"/>
</dbReference>
<sequence length="145" mass="15026">MIILGLVILVAAVVIGVAGVVSNSGGAHDLTGGFSVFGVDVTGSTGTLFLCGIVVGAAGLLGLSLLLAGASRGSRRGGTGRHGVRRSRRATAVPENERDALIEDRDSARSPGERSARMEPEDEDPGGTAVRPRQKNHWFHHRAAH</sequence>
<comment type="caution">
    <text evidence="3">The sequence shown here is derived from an EMBL/GenBank/DDBJ whole genome shotgun (WGS) entry which is preliminary data.</text>
</comment>
<gene>
    <name evidence="3" type="ORF">STRTUCAR8_09854</name>
</gene>
<reference evidence="3 4" key="1">
    <citation type="journal article" date="2011" name="Plasmid">
        <title>Streptomyces turgidiscabies Car8 contains a modular pathogenicity island that shares virulence genes with other actinobacterial plant pathogens.</title>
        <authorList>
            <person name="Huguet-Tapia J.C."/>
            <person name="Badger J.H."/>
            <person name="Loria R."/>
            <person name="Pettis G.S."/>
        </authorList>
    </citation>
    <scope>NUCLEOTIDE SEQUENCE [LARGE SCALE GENOMIC DNA]</scope>
    <source>
        <strain evidence="3 4">Car8</strain>
    </source>
</reference>
<feature type="compositionally biased region" description="Basic residues" evidence="1">
    <location>
        <begin position="132"/>
        <end position="145"/>
    </location>
</feature>
<keyword evidence="2" id="KW-1133">Transmembrane helix</keyword>
<name>L7F6K6_STRT8</name>
<dbReference type="Proteomes" id="UP000010931">
    <property type="component" value="Unassembled WGS sequence"/>
</dbReference>
<feature type="compositionally biased region" description="Basic and acidic residues" evidence="1">
    <location>
        <begin position="95"/>
        <end position="119"/>
    </location>
</feature>
<feature type="transmembrane region" description="Helical" evidence="2">
    <location>
        <begin position="46"/>
        <end position="68"/>
    </location>
</feature>
<dbReference type="RefSeq" id="WP_006377669.1">
    <property type="nucleotide sequence ID" value="NZ_AEJB01000300.1"/>
</dbReference>
<keyword evidence="4" id="KW-1185">Reference proteome</keyword>
<feature type="region of interest" description="Disordered" evidence="1">
    <location>
        <begin position="71"/>
        <end position="145"/>
    </location>
</feature>
<dbReference type="AlphaFoldDB" id="L7F6K6"/>
<evidence type="ECO:0000256" key="2">
    <source>
        <dbReference type="SAM" id="Phobius"/>
    </source>
</evidence>
<evidence type="ECO:0000256" key="1">
    <source>
        <dbReference type="SAM" id="MobiDB-lite"/>
    </source>
</evidence>
<protein>
    <submittedName>
        <fullName evidence="3">Uncharacterized protein</fullName>
    </submittedName>
</protein>
<dbReference type="PATRIC" id="fig|698760.3.peg.4044"/>
<keyword evidence="2" id="KW-0812">Transmembrane</keyword>
<organism evidence="3 4">
    <name type="scientific">Streptomyces turgidiscabies (strain Car8)</name>
    <dbReference type="NCBI Taxonomy" id="698760"/>
    <lineage>
        <taxon>Bacteria</taxon>
        <taxon>Bacillati</taxon>
        <taxon>Actinomycetota</taxon>
        <taxon>Actinomycetes</taxon>
        <taxon>Kitasatosporales</taxon>
        <taxon>Streptomycetaceae</taxon>
        <taxon>Streptomyces</taxon>
    </lineage>
</organism>
<evidence type="ECO:0000313" key="4">
    <source>
        <dbReference type="Proteomes" id="UP000010931"/>
    </source>
</evidence>
<dbReference type="GeneID" id="97403812"/>
<evidence type="ECO:0000313" key="3">
    <source>
        <dbReference type="EMBL" id="ELP67203.1"/>
    </source>
</evidence>
<feature type="compositionally biased region" description="Basic residues" evidence="1">
    <location>
        <begin position="73"/>
        <end position="89"/>
    </location>
</feature>
<keyword evidence="2" id="KW-0472">Membrane</keyword>
<accession>L7F6K6</accession>